<dbReference type="InterPro" id="IPR006319">
    <property type="entry name" value="PEP_synth"/>
</dbReference>
<dbReference type="GO" id="GO:0006094">
    <property type="term" value="P:gluconeogenesis"/>
    <property type="evidence" value="ECO:0007669"/>
    <property type="project" value="UniProtKB-UniPathway"/>
</dbReference>
<name>A0A7J0BT36_9BACT</name>
<evidence type="ECO:0000256" key="7">
    <source>
        <dbReference type="ARBA" id="ARBA00022679"/>
    </source>
</evidence>
<comment type="caution">
    <text evidence="17">The sequence shown here is derived from an EMBL/GenBank/DDBJ whole genome shotgun (WGS) entry which is preliminary data.</text>
</comment>
<evidence type="ECO:0000256" key="2">
    <source>
        <dbReference type="ARBA" id="ARBA00002988"/>
    </source>
</evidence>
<comment type="function">
    <text evidence="2">Catalyzes the phosphorylation of pyruvate to phosphoenolpyruvate.</text>
</comment>
<evidence type="ECO:0000313" key="18">
    <source>
        <dbReference type="Proteomes" id="UP000503820"/>
    </source>
</evidence>
<comment type="pathway">
    <text evidence="3">Carbohydrate biosynthesis; gluconeogenesis.</text>
</comment>
<keyword evidence="18" id="KW-1185">Reference proteome</keyword>
<evidence type="ECO:0000256" key="4">
    <source>
        <dbReference type="ARBA" id="ARBA00007837"/>
    </source>
</evidence>
<evidence type="ECO:0000256" key="13">
    <source>
        <dbReference type="ARBA" id="ARBA00033470"/>
    </source>
</evidence>
<evidence type="ECO:0000256" key="5">
    <source>
        <dbReference type="ARBA" id="ARBA00011996"/>
    </source>
</evidence>
<dbReference type="Gene3D" id="3.30.470.20">
    <property type="entry name" value="ATP-grasp fold, B domain"/>
    <property type="match status" value="1"/>
</dbReference>
<gene>
    <name evidence="17" type="ORF">DSM19430T_15640</name>
</gene>
<proteinExistence type="inferred from homology"/>
<feature type="domain" description="PEP-utilising enzyme mobile" evidence="15">
    <location>
        <begin position="493"/>
        <end position="564"/>
    </location>
</feature>
<evidence type="ECO:0000256" key="3">
    <source>
        <dbReference type="ARBA" id="ARBA00004742"/>
    </source>
</evidence>
<dbReference type="PANTHER" id="PTHR43030">
    <property type="entry name" value="PHOSPHOENOLPYRUVATE SYNTHASE"/>
    <property type="match status" value="1"/>
</dbReference>
<evidence type="ECO:0000259" key="16">
    <source>
        <dbReference type="Pfam" id="PF01326"/>
    </source>
</evidence>
<keyword evidence="17" id="KW-0670">Pyruvate</keyword>
<comment type="cofactor">
    <cofactor evidence="1">
        <name>Mg(2+)</name>
        <dbReference type="ChEBI" id="CHEBI:18420"/>
    </cofactor>
</comment>
<dbReference type="Gene3D" id="3.50.30.10">
    <property type="entry name" value="Phosphohistidine domain"/>
    <property type="match status" value="1"/>
</dbReference>
<dbReference type="Pfam" id="PF01326">
    <property type="entry name" value="PPDK_N"/>
    <property type="match status" value="1"/>
</dbReference>
<keyword evidence="9" id="KW-0547">Nucleotide-binding</keyword>
<dbReference type="RefSeq" id="WP_174409529.1">
    <property type="nucleotide sequence ID" value="NZ_BLVP01000007.1"/>
</dbReference>
<evidence type="ECO:0000256" key="10">
    <source>
        <dbReference type="ARBA" id="ARBA00022777"/>
    </source>
</evidence>
<evidence type="ECO:0000256" key="8">
    <source>
        <dbReference type="ARBA" id="ARBA00022723"/>
    </source>
</evidence>
<evidence type="ECO:0000256" key="14">
    <source>
        <dbReference type="ARBA" id="ARBA00047700"/>
    </source>
</evidence>
<organism evidence="17 18">
    <name type="scientific">Desulfovibrio psychrotolerans</name>
    <dbReference type="NCBI Taxonomy" id="415242"/>
    <lineage>
        <taxon>Bacteria</taxon>
        <taxon>Pseudomonadati</taxon>
        <taxon>Thermodesulfobacteriota</taxon>
        <taxon>Desulfovibrionia</taxon>
        <taxon>Desulfovibrionales</taxon>
        <taxon>Desulfovibrionaceae</taxon>
        <taxon>Desulfovibrio</taxon>
    </lineage>
</organism>
<dbReference type="InterPro" id="IPR013815">
    <property type="entry name" value="ATP_grasp_subdomain_1"/>
</dbReference>
<evidence type="ECO:0000259" key="15">
    <source>
        <dbReference type="Pfam" id="PF00391"/>
    </source>
</evidence>
<dbReference type="Proteomes" id="UP000503820">
    <property type="component" value="Unassembled WGS sequence"/>
</dbReference>
<dbReference type="UniPathway" id="UPA00138"/>
<comment type="catalytic activity">
    <reaction evidence="14">
        <text>pyruvate + ATP + H2O = phosphoenolpyruvate + AMP + phosphate + 2 H(+)</text>
        <dbReference type="Rhea" id="RHEA:11364"/>
        <dbReference type="ChEBI" id="CHEBI:15361"/>
        <dbReference type="ChEBI" id="CHEBI:15377"/>
        <dbReference type="ChEBI" id="CHEBI:15378"/>
        <dbReference type="ChEBI" id="CHEBI:30616"/>
        <dbReference type="ChEBI" id="CHEBI:43474"/>
        <dbReference type="ChEBI" id="CHEBI:58702"/>
        <dbReference type="ChEBI" id="CHEBI:456215"/>
        <dbReference type="EC" id="2.7.9.2"/>
    </reaction>
</comment>
<keyword evidence="7" id="KW-0808">Transferase</keyword>
<feature type="domain" description="Pyruvate phosphate dikinase AMP/ATP-binding" evidence="16">
    <location>
        <begin position="141"/>
        <end position="451"/>
    </location>
</feature>
<protein>
    <recommendedName>
        <fullName evidence="6">Phosphoenolpyruvate synthase</fullName>
        <ecNumber evidence="5">2.7.9.2</ecNumber>
    </recommendedName>
    <alternativeName>
        <fullName evidence="13">Pyruvate, water dikinase</fullName>
    </alternativeName>
</protein>
<evidence type="ECO:0000256" key="1">
    <source>
        <dbReference type="ARBA" id="ARBA00001946"/>
    </source>
</evidence>
<evidence type="ECO:0000313" key="17">
    <source>
        <dbReference type="EMBL" id="GFM36880.1"/>
    </source>
</evidence>
<evidence type="ECO:0000256" key="6">
    <source>
        <dbReference type="ARBA" id="ARBA00021623"/>
    </source>
</evidence>
<dbReference type="AlphaFoldDB" id="A0A7J0BT36"/>
<sequence>MTHAWAALKRLARRLSAIVSTEKVVDEEGLRASFREACGRFKRLVSANNKALEAMSHMEETLAGSQPYDLAYVRTQTTRIVSAVYQMVEALDTLAPGRYSALRPRFESIRTQLVPLLETAPGTHDGTLIIPFSNITAADAPRVGGKAANLGEMRNRASLPVPDGFGVTAQAFWLFMRHTGLDEEVDRQLRLASPDRLESLYGVCSRIRQKIVAAPLPPELETALNTAAQELVHRTGTTARLAVRSSALGEDSMGHAFAGQYRSMLNVPAEHLVEAWREVVASKYGVEAVAYRMRCGLADRDVAVSVAVMPMLGAVAGGVLYTRDPVAMRADNMVIHAVHGLPRGVVDGSLPTDRFSLCRVPPHVILSRQVAYKSERYAAANGEGVTRLDTLPDMASAPALTDAQLHTLAELAMRVEQHYGIPQDVEWALLDNGEFRLLQARPILFNRAARAPEAAPPLPEGTVVLLRGGETASPGTACGPVVQVRKQAETLGFPDNAVLAVPHADTRWAPLLSRAAAVVAGTGSSAGHLANVAREFGIPALFGVGWKVDTLKTGTVVTVDADAGQVLEGRIESLLADAPAPRNIMEGSSVHAALSGVLAHIAPLTLTDSESPDFRPENCQTLHDITRFCHQKAVEEMFRSDDDGYPKHMAKQLYLDRPLQFWVVNLDDGFLREPQGKLIPLEDIGSPPMLALWHGMMHVPWAGPPPVHLQGFLSLLAQSASTPGFEPAGATDFTIRNYFLVSSRFCSLQSRFGYHFCTVEALAGDVDAENFVAFRFKGGAADINRRLLRVRLIAEILEEHGLRTRIIRDSLSARLEGLPMAETLRALHVMGHLVMHTRQLDMIMSSPDSVVYYKEKLSADIRTVLAASEQA</sequence>
<reference evidence="17 18" key="1">
    <citation type="submission" date="2020-05" db="EMBL/GenBank/DDBJ databases">
        <title>Draft genome sequence of Desulfovibrio psychrotolerans JS1T.</title>
        <authorList>
            <person name="Ueno A."/>
            <person name="Tamazawa S."/>
            <person name="Tamamura S."/>
            <person name="Murakami T."/>
            <person name="Kiyama T."/>
            <person name="Inomata H."/>
            <person name="Amano Y."/>
            <person name="Miyakawa K."/>
            <person name="Tamaki H."/>
            <person name="Naganuma T."/>
            <person name="Kaneko K."/>
        </authorList>
    </citation>
    <scope>NUCLEOTIDE SEQUENCE [LARGE SCALE GENOMIC DNA]</scope>
    <source>
        <strain evidence="17 18">JS1</strain>
    </source>
</reference>
<evidence type="ECO:0000256" key="11">
    <source>
        <dbReference type="ARBA" id="ARBA00022840"/>
    </source>
</evidence>
<dbReference type="Pfam" id="PF00391">
    <property type="entry name" value="PEP-utilizers"/>
    <property type="match status" value="1"/>
</dbReference>
<accession>A0A7J0BT36</accession>
<dbReference type="Gene3D" id="3.30.1490.20">
    <property type="entry name" value="ATP-grasp fold, A domain"/>
    <property type="match status" value="1"/>
</dbReference>
<dbReference type="EMBL" id="BLVP01000007">
    <property type="protein sequence ID" value="GFM36880.1"/>
    <property type="molecule type" value="Genomic_DNA"/>
</dbReference>
<dbReference type="InterPro" id="IPR002192">
    <property type="entry name" value="PPDK_AMP/ATP-bd"/>
</dbReference>
<dbReference type="GO" id="GO:0005524">
    <property type="term" value="F:ATP binding"/>
    <property type="evidence" value="ECO:0007669"/>
    <property type="project" value="UniProtKB-KW"/>
</dbReference>
<evidence type="ECO:0000256" key="12">
    <source>
        <dbReference type="ARBA" id="ARBA00022842"/>
    </source>
</evidence>
<keyword evidence="12" id="KW-0460">Magnesium</keyword>
<dbReference type="GO" id="GO:0008986">
    <property type="term" value="F:pyruvate, water dikinase activity"/>
    <property type="evidence" value="ECO:0007669"/>
    <property type="project" value="UniProtKB-EC"/>
</dbReference>
<dbReference type="SUPFAM" id="SSF56059">
    <property type="entry name" value="Glutathione synthetase ATP-binding domain-like"/>
    <property type="match status" value="1"/>
</dbReference>
<keyword evidence="8" id="KW-0479">Metal-binding</keyword>
<dbReference type="PANTHER" id="PTHR43030:SF1">
    <property type="entry name" value="PHOSPHOENOLPYRUVATE SYNTHASE"/>
    <property type="match status" value="1"/>
</dbReference>
<evidence type="ECO:0000256" key="9">
    <source>
        <dbReference type="ARBA" id="ARBA00022741"/>
    </source>
</evidence>
<comment type="similarity">
    <text evidence="4">Belongs to the PEP-utilizing enzyme family.</text>
</comment>
<keyword evidence="11" id="KW-0067">ATP-binding</keyword>
<dbReference type="InterPro" id="IPR036637">
    <property type="entry name" value="Phosphohistidine_dom_sf"/>
</dbReference>
<dbReference type="EC" id="2.7.9.2" evidence="5"/>
<dbReference type="InterPro" id="IPR008279">
    <property type="entry name" value="PEP-util_enz_mobile_dom"/>
</dbReference>
<dbReference type="GO" id="GO:0046872">
    <property type="term" value="F:metal ion binding"/>
    <property type="evidence" value="ECO:0007669"/>
    <property type="project" value="UniProtKB-KW"/>
</dbReference>
<keyword evidence="10" id="KW-0418">Kinase</keyword>
<dbReference type="SUPFAM" id="SSF52009">
    <property type="entry name" value="Phosphohistidine domain"/>
    <property type="match status" value="1"/>
</dbReference>